<evidence type="ECO:0000313" key="4">
    <source>
        <dbReference type="EMBL" id="GAQ44961.1"/>
    </source>
</evidence>
<gene>
    <name evidence="4" type="ORF">ABL_07622</name>
</gene>
<keyword evidence="1" id="KW-0732">Signal</keyword>
<evidence type="ECO:0000256" key="1">
    <source>
        <dbReference type="SAM" id="SignalP"/>
    </source>
</evidence>
<dbReference type="InterPro" id="IPR057722">
    <property type="entry name" value="AsqO/PenF-like_C"/>
</dbReference>
<evidence type="ECO:0008006" key="6">
    <source>
        <dbReference type="Google" id="ProtNLM"/>
    </source>
</evidence>
<dbReference type="Proteomes" id="UP000068243">
    <property type="component" value="Unassembled WGS sequence"/>
</dbReference>
<feature type="chain" id="PRO_5007147883" description="AttH domain-containing protein" evidence="1">
    <location>
        <begin position="21"/>
        <end position="369"/>
    </location>
</feature>
<reference evidence="5" key="1">
    <citation type="journal article" date="2016" name="Genome Announc.">
        <title>Draft genome sequence of Aspergillus niger strain An76.</title>
        <authorList>
            <person name="Gong W."/>
            <person name="Cheng Z."/>
            <person name="Zhang H."/>
            <person name="Liu L."/>
            <person name="Gao P."/>
            <person name="Wang L."/>
        </authorList>
    </citation>
    <scope>NUCLEOTIDE SEQUENCE [LARGE SCALE GENOMIC DNA]</scope>
    <source>
        <strain evidence="5">An76</strain>
    </source>
</reference>
<dbReference type="AlphaFoldDB" id="A0A117E368"/>
<dbReference type="EMBL" id="BCMY01000014">
    <property type="protein sequence ID" value="GAQ44961.1"/>
    <property type="molecule type" value="Genomic_DNA"/>
</dbReference>
<feature type="domain" description="Diels-Alderase N-terminal" evidence="2">
    <location>
        <begin position="57"/>
        <end position="233"/>
    </location>
</feature>
<evidence type="ECO:0000259" key="3">
    <source>
        <dbReference type="Pfam" id="PF25581"/>
    </source>
</evidence>
<evidence type="ECO:0000313" key="5">
    <source>
        <dbReference type="Proteomes" id="UP000068243"/>
    </source>
</evidence>
<accession>A0A117E368</accession>
<proteinExistence type="predicted"/>
<dbReference type="Pfam" id="PF24137">
    <property type="entry name" value="DA_N"/>
    <property type="match status" value="1"/>
</dbReference>
<dbReference type="VEuPathDB" id="FungiDB:ASPNIDRAFT2_1172858"/>
<dbReference type="Pfam" id="PF25581">
    <property type="entry name" value="AsqO_C"/>
    <property type="match status" value="1"/>
</dbReference>
<feature type="domain" description="AsqO/PenF-like C-terminal" evidence="3">
    <location>
        <begin position="240"/>
        <end position="366"/>
    </location>
</feature>
<dbReference type="VEuPathDB" id="FungiDB:An12g09180"/>
<dbReference type="VEuPathDB" id="FungiDB:ATCC64974_34470"/>
<name>A0A117E368_ASPNG</name>
<dbReference type="InterPro" id="IPR056402">
    <property type="entry name" value="DA_N"/>
</dbReference>
<dbReference type="VEuPathDB" id="FungiDB:M747DRAFT_16971"/>
<evidence type="ECO:0000259" key="2">
    <source>
        <dbReference type="Pfam" id="PF24137"/>
    </source>
</evidence>
<dbReference type="SUPFAM" id="SSF159245">
    <property type="entry name" value="AttH-like"/>
    <property type="match status" value="1"/>
</dbReference>
<organism evidence="4 5">
    <name type="scientific">Aspergillus niger</name>
    <dbReference type="NCBI Taxonomy" id="5061"/>
    <lineage>
        <taxon>Eukaryota</taxon>
        <taxon>Fungi</taxon>
        <taxon>Dikarya</taxon>
        <taxon>Ascomycota</taxon>
        <taxon>Pezizomycotina</taxon>
        <taxon>Eurotiomycetes</taxon>
        <taxon>Eurotiomycetidae</taxon>
        <taxon>Eurotiales</taxon>
        <taxon>Aspergillaceae</taxon>
        <taxon>Aspergillus</taxon>
        <taxon>Aspergillus subgen. Circumdati</taxon>
    </lineage>
</organism>
<dbReference type="OrthoDB" id="5344254at2759"/>
<feature type="signal peptide" evidence="1">
    <location>
        <begin position="1"/>
        <end position="20"/>
    </location>
</feature>
<comment type="caution">
    <text evidence="4">The sequence shown here is derived from an EMBL/GenBank/DDBJ whole genome shotgun (WGS) entry which is preliminary data.</text>
</comment>
<sequence>MLSKLAYLTLPFCLSAAALSTQKCPPVKGIQTYQTTPQDGQADGQFTSCDNFFDSPKIQGINASSYDWWYFDAIGTDGVSSLAVVFFVEANRSGFTVTENFTNMDFIQISGTFPNGTVFSDFLFADNAIVSTNGDGSSGLWNNTGISWAGSPDLQDYVLTLDAEDLGYKGSFSMHSIAPPHYPCSPKRGNVSLEVLPGVGWANAVPDAETTVNVTIFGSELSFVGTGYHDKNWGVTGFMDNVGSWYWGHARMGPYSLVWLDALDPAYNEYASGYVAYQGQILVAECDNMKVRPIGENATFPPTSESLLPDGFKITVDVPGLGPLEAQLTPNLATLTKPGYGRWIGSVNGWVNGVTYDTGVSGFEMFDFF</sequence>
<dbReference type="OMA" id="AYHDKNW"/>
<protein>
    <recommendedName>
        <fullName evidence="6">AttH domain-containing protein</fullName>
    </recommendedName>
</protein>